<dbReference type="CDD" id="cd00077">
    <property type="entry name" value="HDc"/>
    <property type="match status" value="1"/>
</dbReference>
<dbReference type="InterPro" id="IPR050135">
    <property type="entry name" value="dGTPase-like"/>
</dbReference>
<dbReference type="Pfam" id="PF19276">
    <property type="entry name" value="HD_assoc_2"/>
    <property type="match status" value="1"/>
</dbReference>
<reference evidence="2 3" key="1">
    <citation type="journal article" date="2014" name="Int. J. Syst. Evol. Microbiol.">
        <title>Nitrososphaera viennensis gen. nov., sp. nov., an aerobic and mesophilic, ammonia-oxidizing archaeon from soil and a member of the archaeal phylum Thaumarchaeota.</title>
        <authorList>
            <person name="Stieglmeier M."/>
            <person name="Klingl A."/>
            <person name="Alves R.J."/>
            <person name="Rittmann S.K."/>
            <person name="Melcher M."/>
            <person name="Leisch N."/>
            <person name="Schleper C."/>
        </authorList>
    </citation>
    <scope>NUCLEOTIDE SEQUENCE [LARGE SCALE GENOMIC DNA]</scope>
    <source>
        <strain evidence="2">EN76</strain>
    </source>
</reference>
<dbReference type="OrthoDB" id="8895at2157"/>
<dbReference type="GO" id="GO:0008832">
    <property type="term" value="F:dGTPase activity"/>
    <property type="evidence" value="ECO:0007669"/>
    <property type="project" value="TreeGrafter"/>
</dbReference>
<sequence>MTKKVTDPGFVSQREELKSPVREFVHDPVHGPINLEPHEKLFLDTPIFQRLRRVKQLQTAHFVYPGANHTRFEHTLGVFHITSYFAENVLEQLVDNGVLKHAEKLHYKRLVRLWALFHDVGHGPFSHTFDTAVMSKIGMNHEKLSIRIIKENDEIHKGFSSKEFKATGLSIRDVIKAQEDSLSKFNPIEKALLQIIKGPYSADTTDYLLRDSYHTGVEYGKVAWQRLILTSRIVGDKMCLEKRSKAALISFFFARHQMFDTVYYHRTNSAADRMIRDILERASDTILPYVEDLNKYVDLDEESLLQMLKNSSDKTTSQMTRDYMNRRIPWRLAYEEQKPINESLLIELLRSEQYQKAIQQKIGERVGNELNFYVTGFYIPETPLNPFRNIAEVDIYNHDTDSVESWNFIHDLYMHSPFHTWLRVYIDKKHGQKDKAALVKAAKDVFSGSVAEVHM</sequence>
<evidence type="ECO:0000313" key="2">
    <source>
        <dbReference type="EMBL" id="AIC15142.1"/>
    </source>
</evidence>
<dbReference type="PANTHER" id="PTHR11373:SF4">
    <property type="entry name" value="DEOXYNUCLEOSIDE TRIPHOSPHATE TRIPHOSPHOHYDROLASE SAMHD1"/>
    <property type="match status" value="1"/>
</dbReference>
<keyword evidence="3" id="KW-1185">Reference proteome</keyword>
<dbReference type="SUPFAM" id="SSF109604">
    <property type="entry name" value="HD-domain/PDEase-like"/>
    <property type="match status" value="1"/>
</dbReference>
<dbReference type="SMART" id="SM00471">
    <property type="entry name" value="HDc"/>
    <property type="match status" value="1"/>
</dbReference>
<dbReference type="InterPro" id="IPR006674">
    <property type="entry name" value="HD_domain"/>
</dbReference>
<dbReference type="GO" id="GO:0006203">
    <property type="term" value="P:dGTP catabolic process"/>
    <property type="evidence" value="ECO:0007669"/>
    <property type="project" value="TreeGrafter"/>
</dbReference>
<dbReference type="PANTHER" id="PTHR11373">
    <property type="entry name" value="DEOXYNUCLEOSIDE TRIPHOSPHATE TRIPHOSPHOHYDROLASE"/>
    <property type="match status" value="1"/>
</dbReference>
<dbReference type="KEGG" id="nvn:NVIE_009170"/>
<dbReference type="Pfam" id="PF01966">
    <property type="entry name" value="HD"/>
    <property type="match status" value="1"/>
</dbReference>
<dbReference type="RefSeq" id="WP_084790618.1">
    <property type="nucleotide sequence ID" value="NZ_CP007536.1"/>
</dbReference>
<dbReference type="HOGENOM" id="CLU_026821_3_2_2"/>
<dbReference type="EMBL" id="CP007536">
    <property type="protein sequence ID" value="AIC15142.1"/>
    <property type="molecule type" value="Genomic_DNA"/>
</dbReference>
<dbReference type="Proteomes" id="UP000027093">
    <property type="component" value="Chromosome"/>
</dbReference>
<organism evidence="2 3">
    <name type="scientific">Nitrososphaera viennensis EN76</name>
    <dbReference type="NCBI Taxonomy" id="926571"/>
    <lineage>
        <taxon>Archaea</taxon>
        <taxon>Nitrososphaerota</taxon>
        <taxon>Nitrososphaeria</taxon>
        <taxon>Nitrososphaerales</taxon>
        <taxon>Nitrososphaeraceae</taxon>
        <taxon>Nitrososphaera</taxon>
    </lineage>
</organism>
<keyword evidence="2" id="KW-0378">Hydrolase</keyword>
<gene>
    <name evidence="2" type="ORF">NVIE_009170</name>
</gene>
<name>A0A060HPK5_9ARCH</name>
<accession>A0A060HPK5</accession>
<dbReference type="AlphaFoldDB" id="A0A060HPK5"/>
<dbReference type="GeneID" id="74946186"/>
<evidence type="ECO:0000259" key="1">
    <source>
        <dbReference type="SMART" id="SM00471"/>
    </source>
</evidence>
<evidence type="ECO:0000313" key="3">
    <source>
        <dbReference type="Proteomes" id="UP000027093"/>
    </source>
</evidence>
<dbReference type="InterPro" id="IPR003607">
    <property type="entry name" value="HD/PDEase_dom"/>
</dbReference>
<dbReference type="InterPro" id="IPR045509">
    <property type="entry name" value="HD_assoc_2"/>
</dbReference>
<dbReference type="Gene3D" id="1.10.3210.10">
    <property type="entry name" value="Hypothetical protein af1432"/>
    <property type="match status" value="1"/>
</dbReference>
<protein>
    <submittedName>
        <fullName evidence="2">Putative Metal dependent phosphohydrolase</fullName>
    </submittedName>
</protein>
<feature type="domain" description="HD/PDEase" evidence="1">
    <location>
        <begin position="67"/>
        <end position="217"/>
    </location>
</feature>
<proteinExistence type="predicted"/>